<dbReference type="InterPro" id="IPR036296">
    <property type="entry name" value="SKP1-like_dim_sf"/>
</dbReference>
<gene>
    <name evidence="2" type="ORF">PIB30_003968</name>
</gene>
<comment type="pathway">
    <text evidence="1">Protein modification; protein ubiquitination.</text>
</comment>
<name>A0ABU6W6R7_9FABA</name>
<dbReference type="EMBL" id="JASCZI010181250">
    <property type="protein sequence ID" value="MED6179753.1"/>
    <property type="molecule type" value="Genomic_DNA"/>
</dbReference>
<comment type="caution">
    <text evidence="2">The sequence shown here is derived from an EMBL/GenBank/DDBJ whole genome shotgun (WGS) entry which is preliminary data.</text>
</comment>
<evidence type="ECO:0000256" key="1">
    <source>
        <dbReference type="ARBA" id="ARBA00004906"/>
    </source>
</evidence>
<protein>
    <submittedName>
        <fullName evidence="2">Uncharacterized protein</fullName>
    </submittedName>
</protein>
<dbReference type="SUPFAM" id="SSF81382">
    <property type="entry name" value="Skp1 dimerisation domain-like"/>
    <property type="match status" value="1"/>
</dbReference>
<proteinExistence type="predicted"/>
<organism evidence="2 3">
    <name type="scientific">Stylosanthes scabra</name>
    <dbReference type="NCBI Taxonomy" id="79078"/>
    <lineage>
        <taxon>Eukaryota</taxon>
        <taxon>Viridiplantae</taxon>
        <taxon>Streptophyta</taxon>
        <taxon>Embryophyta</taxon>
        <taxon>Tracheophyta</taxon>
        <taxon>Spermatophyta</taxon>
        <taxon>Magnoliopsida</taxon>
        <taxon>eudicotyledons</taxon>
        <taxon>Gunneridae</taxon>
        <taxon>Pentapetalae</taxon>
        <taxon>rosids</taxon>
        <taxon>fabids</taxon>
        <taxon>Fabales</taxon>
        <taxon>Fabaceae</taxon>
        <taxon>Papilionoideae</taxon>
        <taxon>50 kb inversion clade</taxon>
        <taxon>dalbergioids sensu lato</taxon>
        <taxon>Dalbergieae</taxon>
        <taxon>Pterocarpus clade</taxon>
        <taxon>Stylosanthes</taxon>
    </lineage>
</organism>
<reference evidence="2 3" key="1">
    <citation type="journal article" date="2023" name="Plants (Basel)">
        <title>Bridging the Gap: Combining Genomics and Transcriptomics Approaches to Understand Stylosanthes scabra, an Orphan Legume from the Brazilian Caatinga.</title>
        <authorList>
            <person name="Ferreira-Neto J.R.C."/>
            <person name="da Silva M.D."/>
            <person name="Binneck E."/>
            <person name="de Melo N.F."/>
            <person name="da Silva R.H."/>
            <person name="de Melo A.L.T.M."/>
            <person name="Pandolfi V."/>
            <person name="Bustamante F.O."/>
            <person name="Brasileiro-Vidal A.C."/>
            <person name="Benko-Iseppon A.M."/>
        </authorList>
    </citation>
    <scope>NUCLEOTIDE SEQUENCE [LARGE SCALE GENOMIC DNA]</scope>
    <source>
        <tissue evidence="2">Leaves</tissue>
    </source>
</reference>
<dbReference type="InterPro" id="IPR011333">
    <property type="entry name" value="SKP1/BTB/POZ_sf"/>
</dbReference>
<sequence>MLQRDTCQAFSDWFIFSPKPPKLTTFSDDHHLAKEQFKTLAKDDDFFRLCSHLQFRYEFDEESPGYIFVRSLDGDPLRLDKSVATAESGVLKGYADSIQEGLVVDGDGVIHVPNVSTYVLSQVILFLEKKQHFQENIHKAAAHYEAWSTAFFNRNTPILSDLQQAAETLEIPSLKESVNKELKRKDRRHLNDNLSTEIFHYFSGMAGNNKRSGAILEELNNINLFRALDKVACENFRKWFTLIGEDLGRDHHNEFKTLMKSPDFSQVCLSLYWGKERLHLAQISLRSHDGMVLKIDKLVAVEESLSLRRCVSRSGFWEEIPVSIASPVLSSVIDFCCKVWDFHKIYGSHRIKEGLVVVDHFRDWTTEFLRRNIDKLSELYEAADFLEIPSLLLLTTEEVTDLVTRPLHKASVLSGKLSFSRMLSSLFVRFTE</sequence>
<accession>A0ABU6W6R7</accession>
<dbReference type="PANTHER" id="PTHR11165">
    <property type="entry name" value="SKP1"/>
    <property type="match status" value="1"/>
</dbReference>
<keyword evidence="3" id="KW-1185">Reference proteome</keyword>
<dbReference type="InterPro" id="IPR016897">
    <property type="entry name" value="SKP1"/>
</dbReference>
<dbReference type="Proteomes" id="UP001341840">
    <property type="component" value="Unassembled WGS sequence"/>
</dbReference>
<evidence type="ECO:0000313" key="2">
    <source>
        <dbReference type="EMBL" id="MED6179753.1"/>
    </source>
</evidence>
<dbReference type="Gene3D" id="3.30.710.10">
    <property type="entry name" value="Potassium Channel Kv1.1, Chain A"/>
    <property type="match status" value="2"/>
</dbReference>
<evidence type="ECO:0000313" key="3">
    <source>
        <dbReference type="Proteomes" id="UP001341840"/>
    </source>
</evidence>